<feature type="compositionally biased region" description="Acidic residues" evidence="13">
    <location>
        <begin position="148"/>
        <end position="173"/>
    </location>
</feature>
<dbReference type="InterPro" id="IPR015760">
    <property type="entry name" value="TIF_IF2"/>
</dbReference>
<dbReference type="Pfam" id="PF00009">
    <property type="entry name" value="GTP_EFTU"/>
    <property type="match status" value="1"/>
</dbReference>
<dbReference type="SMR" id="A0A640KR08"/>
<keyword evidence="6 15" id="KW-0396">Initiation factor</keyword>
<evidence type="ECO:0000256" key="8">
    <source>
        <dbReference type="ARBA" id="ARBA00022741"/>
    </source>
</evidence>
<dbReference type="CDD" id="cd01887">
    <property type="entry name" value="IF2_eIF5B"/>
    <property type="match status" value="1"/>
</dbReference>
<dbReference type="Gene3D" id="2.40.30.10">
    <property type="entry name" value="Translation factors"/>
    <property type="match status" value="2"/>
</dbReference>
<dbReference type="InterPro" id="IPR027417">
    <property type="entry name" value="P-loop_NTPase"/>
</dbReference>
<dbReference type="GO" id="GO:0003743">
    <property type="term" value="F:translation initiation factor activity"/>
    <property type="evidence" value="ECO:0007669"/>
    <property type="project" value="UniProtKB-KW"/>
</dbReference>
<evidence type="ECO:0000256" key="5">
    <source>
        <dbReference type="ARBA" id="ARBA00022490"/>
    </source>
</evidence>
<dbReference type="PANTHER" id="PTHR43381:SF4">
    <property type="entry name" value="EUKARYOTIC TRANSLATION INITIATION FACTOR 5B"/>
    <property type="match status" value="1"/>
</dbReference>
<name>A0A640KR08_LEITA</name>
<evidence type="ECO:0000256" key="2">
    <source>
        <dbReference type="ARBA" id="ARBA00007733"/>
    </source>
</evidence>
<dbReference type="InterPro" id="IPR023115">
    <property type="entry name" value="TIF_IF2_dom3"/>
</dbReference>
<keyword evidence="9" id="KW-0378">Hydrolase</keyword>
<dbReference type="EMBL" id="BLBS01000052">
    <property type="protein sequence ID" value="GET92033.1"/>
    <property type="molecule type" value="Genomic_DNA"/>
</dbReference>
<keyword evidence="8" id="KW-0547">Nucleotide-binding</keyword>
<dbReference type="GO" id="GO:0046872">
    <property type="term" value="F:metal ion binding"/>
    <property type="evidence" value="ECO:0007669"/>
    <property type="project" value="UniProtKB-KW"/>
</dbReference>
<feature type="domain" description="Tr-type G" evidence="14">
    <location>
        <begin position="226"/>
        <end position="444"/>
    </location>
</feature>
<dbReference type="PRINTS" id="PR00315">
    <property type="entry name" value="ELONGATNFCT"/>
</dbReference>
<organism evidence="15 16">
    <name type="scientific">Leishmania tarentolae</name>
    <name type="common">Sauroleishmania tarentolae</name>
    <dbReference type="NCBI Taxonomy" id="5689"/>
    <lineage>
        <taxon>Eukaryota</taxon>
        <taxon>Discoba</taxon>
        <taxon>Euglenozoa</taxon>
        <taxon>Kinetoplastea</taxon>
        <taxon>Metakinetoplastina</taxon>
        <taxon>Trypanosomatida</taxon>
        <taxon>Trypanosomatidae</taxon>
        <taxon>Leishmaniinae</taxon>
        <taxon>Leishmania</taxon>
        <taxon>lizard Leishmania</taxon>
    </lineage>
</organism>
<dbReference type="Proteomes" id="UP000419144">
    <property type="component" value="Unassembled WGS sequence"/>
</dbReference>
<evidence type="ECO:0000256" key="11">
    <source>
        <dbReference type="ARBA" id="ARBA00023134"/>
    </source>
</evidence>
<dbReference type="FunFam" id="2.40.30.10:FF:000113">
    <property type="entry name" value="Translation initiation factor IF-2, putative"/>
    <property type="match status" value="1"/>
</dbReference>
<evidence type="ECO:0000256" key="7">
    <source>
        <dbReference type="ARBA" id="ARBA00022723"/>
    </source>
</evidence>
<feature type="compositionally biased region" description="Low complexity" evidence="13">
    <location>
        <begin position="1"/>
        <end position="20"/>
    </location>
</feature>
<dbReference type="AlphaFoldDB" id="A0A640KR08"/>
<dbReference type="SUPFAM" id="SSF52540">
    <property type="entry name" value="P-loop containing nucleoside triphosphate hydrolases"/>
    <property type="match status" value="1"/>
</dbReference>
<accession>A0A640KR08</accession>
<evidence type="ECO:0000256" key="12">
    <source>
        <dbReference type="ARBA" id="ARBA00032478"/>
    </source>
</evidence>
<sequence>MPPKAPKGAPKAAAAKKGPPNAMLAKLKMKMELQKAEEERLRLEAEEEERRIREEEKLAKEQRKFEEAERQKERERQKEEERLARKERKAAGKNDALDRMRAAGMILPDVDRIRHDEEVRKVDENALPKPKPKPKPKPVVAAAPPPEKEEEDEGEPTELTESEEEIDEDDWEAVMERDERRATRRTKNERIRAERAERKMTREAEKRRMEEEIRAKNHVLEKVSDLRSPICCVLGHVDTGKTSLLDRIRSTNVQGGEAGGITQQIGATFFPRESLVSATEELAKKYKCDLNVPGLLVIDTPGHESFTNLRSRGSSLCDIAVLVVDIMHGLEQQTRESIRLLRERRCPFIVALNKVDRLFDWEPHENMDIQQSLQLQKAHVRSEFHSRWCEVKNELSAEGLNSELYYDNKEVRNVVSVVPTSARTGEGVCDLLLLEIQLVQQFMKGKVTYKDDLQCTVLEVKPVTGYGFTIDVILINGELHEGDEICLCGQTGPIFTQIRSLLTPQPLREMRVRGDYIHHKSIKAAMGVKISGNDLEYVIPGTQLLVVHAHDDKEKIVELVMKDATNINEYLDDDGLGVSVQSSTLGALEALLSFLKSMKIPVASIAIGPIYKRHMHQVLSMKRREPRYAVILAFDVPVSEEAREIAKKNDIEIFEANIIYHLFDKFTRYINEYEQREKERLRSVAVFPVQLKMIADPIHSTDPIIIPVTVERGQLRPGTPLSAIRKKDDSIVVIGRVMSMERDNRPVEIGTPGMELAVKINSGESGVTVGRQFDSNDIIVSHITRQSVDAVKKFKDELKADDVLLLASLIKVLKVPNK</sequence>
<evidence type="ECO:0000256" key="1">
    <source>
        <dbReference type="ARBA" id="ARBA00004496"/>
    </source>
</evidence>
<keyword evidence="10" id="KW-0648">Protein biosynthesis</keyword>
<dbReference type="OrthoDB" id="4928at2759"/>
<dbReference type="SUPFAM" id="SSF52156">
    <property type="entry name" value="Initiation factor IF2/eIF5b, domain 3"/>
    <property type="match status" value="1"/>
</dbReference>
<keyword evidence="11" id="KW-0342">GTP-binding</keyword>
<dbReference type="CDD" id="cd03703">
    <property type="entry name" value="aeIF5B_II"/>
    <property type="match status" value="1"/>
</dbReference>
<dbReference type="NCBIfam" id="TIGR00231">
    <property type="entry name" value="small_GTP"/>
    <property type="match status" value="1"/>
</dbReference>
<dbReference type="FunFam" id="3.40.50.300:FF:000112">
    <property type="entry name" value="Eukaryotic translation initiation factor 5B"/>
    <property type="match status" value="1"/>
</dbReference>
<evidence type="ECO:0000259" key="14">
    <source>
        <dbReference type="PROSITE" id="PS51722"/>
    </source>
</evidence>
<evidence type="ECO:0000313" key="16">
    <source>
        <dbReference type="Proteomes" id="UP000419144"/>
    </source>
</evidence>
<dbReference type="FunFam" id="3.40.50.10050:FF:000002">
    <property type="entry name" value="Eukaryotic translation initiation factor 5B"/>
    <property type="match status" value="1"/>
</dbReference>
<protein>
    <recommendedName>
        <fullName evidence="4">Eukaryotic translation initiation factor 5B</fullName>
        <ecNumber evidence="3">3.6.5.3</ecNumber>
    </recommendedName>
    <alternativeName>
        <fullName evidence="12">Translation initiation factor IF-2</fullName>
    </alternativeName>
</protein>
<feature type="compositionally biased region" description="Basic and acidic residues" evidence="13">
    <location>
        <begin position="109"/>
        <end position="126"/>
    </location>
</feature>
<comment type="similarity">
    <text evidence="2">Belongs to the TRAFAC class translation factor GTPase superfamily. Classic translation factor GTPase family. IF-2 subfamily.</text>
</comment>
<dbReference type="InterPro" id="IPR036925">
    <property type="entry name" value="TIF_IF2_dom3_sf"/>
</dbReference>
<feature type="compositionally biased region" description="Basic and acidic residues" evidence="13">
    <location>
        <begin position="36"/>
        <end position="101"/>
    </location>
</feature>
<feature type="region of interest" description="Disordered" evidence="13">
    <location>
        <begin position="1"/>
        <end position="21"/>
    </location>
</feature>
<evidence type="ECO:0000313" key="15">
    <source>
        <dbReference type="EMBL" id="GET92033.1"/>
    </source>
</evidence>
<dbReference type="Gene3D" id="3.40.50.10050">
    <property type="entry name" value="Translation initiation factor IF- 2, domain 3"/>
    <property type="match status" value="1"/>
</dbReference>
<evidence type="ECO:0000256" key="13">
    <source>
        <dbReference type="SAM" id="MobiDB-lite"/>
    </source>
</evidence>
<dbReference type="InterPro" id="IPR029459">
    <property type="entry name" value="EFTU-type"/>
</dbReference>
<gene>
    <name evidence="15" type="ORF">LtaPh_3329800</name>
</gene>
<dbReference type="Pfam" id="PF11987">
    <property type="entry name" value="IF-2"/>
    <property type="match status" value="1"/>
</dbReference>
<evidence type="ECO:0000256" key="9">
    <source>
        <dbReference type="ARBA" id="ARBA00022801"/>
    </source>
</evidence>
<dbReference type="VEuPathDB" id="TriTrypDB:LtaPh_3329800"/>
<keyword evidence="5" id="KW-0963">Cytoplasm</keyword>
<dbReference type="SUPFAM" id="SSF50447">
    <property type="entry name" value="Translation proteins"/>
    <property type="match status" value="1"/>
</dbReference>
<dbReference type="InterPro" id="IPR009000">
    <property type="entry name" value="Transl_B-barrel_sf"/>
</dbReference>
<feature type="compositionally biased region" description="Basic and acidic residues" evidence="13">
    <location>
        <begin position="174"/>
        <end position="187"/>
    </location>
</feature>
<dbReference type="EC" id="3.6.5.3" evidence="3"/>
<dbReference type="PANTHER" id="PTHR43381">
    <property type="entry name" value="TRANSLATION INITIATION FACTOR IF-2-RELATED"/>
    <property type="match status" value="1"/>
</dbReference>
<proteinExistence type="inferred from homology"/>
<dbReference type="GO" id="GO:0005525">
    <property type="term" value="F:GTP binding"/>
    <property type="evidence" value="ECO:0007669"/>
    <property type="project" value="UniProtKB-KW"/>
</dbReference>
<comment type="caution">
    <text evidence="15">The sequence shown here is derived from an EMBL/GenBank/DDBJ whole genome shotgun (WGS) entry which is preliminary data.</text>
</comment>
<dbReference type="Pfam" id="PF14578">
    <property type="entry name" value="GTP_EFTU_D4"/>
    <property type="match status" value="1"/>
</dbReference>
<dbReference type="GO" id="GO:0005739">
    <property type="term" value="C:mitochondrion"/>
    <property type="evidence" value="ECO:0007669"/>
    <property type="project" value="TreeGrafter"/>
</dbReference>
<dbReference type="InterPro" id="IPR000795">
    <property type="entry name" value="T_Tr_GTP-bd_dom"/>
</dbReference>
<dbReference type="InterPro" id="IPR005225">
    <property type="entry name" value="Small_GTP-bd"/>
</dbReference>
<comment type="subcellular location">
    <subcellularLocation>
        <location evidence="1">Cytoplasm</location>
    </subcellularLocation>
</comment>
<evidence type="ECO:0000256" key="4">
    <source>
        <dbReference type="ARBA" id="ARBA00013824"/>
    </source>
</evidence>
<dbReference type="Gene3D" id="3.40.50.300">
    <property type="entry name" value="P-loop containing nucleotide triphosphate hydrolases"/>
    <property type="match status" value="1"/>
</dbReference>
<evidence type="ECO:0000256" key="6">
    <source>
        <dbReference type="ARBA" id="ARBA00022540"/>
    </source>
</evidence>
<reference evidence="15" key="1">
    <citation type="submission" date="2019-11" db="EMBL/GenBank/DDBJ databases">
        <title>Leishmania tarentolae CDS.</title>
        <authorList>
            <person name="Goto Y."/>
            <person name="Yamagishi J."/>
        </authorList>
    </citation>
    <scope>NUCLEOTIDE SEQUENCE [LARGE SCALE GENOMIC DNA]</scope>
    <source>
        <strain evidence="15">Parrot Tar II</strain>
    </source>
</reference>
<dbReference type="FunFam" id="2.40.30.10:FF:000013">
    <property type="entry name" value="eukaryotic translation initiation factor 5B"/>
    <property type="match status" value="1"/>
</dbReference>
<dbReference type="NCBIfam" id="NF003078">
    <property type="entry name" value="PRK04004.1"/>
    <property type="match status" value="1"/>
</dbReference>
<evidence type="ECO:0000256" key="3">
    <source>
        <dbReference type="ARBA" id="ARBA00011986"/>
    </source>
</evidence>
<dbReference type="GO" id="GO:0003924">
    <property type="term" value="F:GTPase activity"/>
    <property type="evidence" value="ECO:0007669"/>
    <property type="project" value="InterPro"/>
</dbReference>
<keyword evidence="16" id="KW-1185">Reference proteome</keyword>
<evidence type="ECO:0000256" key="10">
    <source>
        <dbReference type="ARBA" id="ARBA00022917"/>
    </source>
</evidence>
<feature type="region of interest" description="Disordered" evidence="13">
    <location>
        <begin position="36"/>
        <end position="187"/>
    </location>
</feature>
<dbReference type="PROSITE" id="PS51722">
    <property type="entry name" value="G_TR_2"/>
    <property type="match status" value="1"/>
</dbReference>
<keyword evidence="7" id="KW-0479">Metal-binding</keyword>